<dbReference type="GO" id="GO:0004663">
    <property type="term" value="F:Rab geranylgeranyltransferase activity"/>
    <property type="evidence" value="ECO:0007669"/>
    <property type="project" value="UniProtKB-UniRule"/>
</dbReference>
<dbReference type="Pfam" id="PF01239">
    <property type="entry name" value="PPTA"/>
    <property type="match status" value="4"/>
</dbReference>
<keyword evidence="4" id="KW-0677">Repeat</keyword>
<dbReference type="InterPro" id="IPR002088">
    <property type="entry name" value="Prenyl_trans_a"/>
</dbReference>
<evidence type="ECO:0000256" key="5">
    <source>
        <dbReference type="ARBA" id="ARBA00047658"/>
    </source>
</evidence>
<dbReference type="SUPFAM" id="SSF48439">
    <property type="entry name" value="Protein prenylyltransferase"/>
    <property type="match status" value="1"/>
</dbReference>
<evidence type="ECO:0000256" key="3">
    <source>
        <dbReference type="ARBA" id="ARBA00022679"/>
    </source>
</evidence>
<dbReference type="PROSITE" id="PS51147">
    <property type="entry name" value="PFTA"/>
    <property type="match status" value="2"/>
</dbReference>
<evidence type="ECO:0000256" key="6">
    <source>
        <dbReference type="RuleBase" id="RU367120"/>
    </source>
</evidence>
<comment type="function">
    <text evidence="6">Catalyzes the transfer of a geranyl-geranyl moiety from geranyl-geranyl pyrophosphate to cysteines occuring in specific C-terminal amino acid sequences.</text>
</comment>
<keyword evidence="3 6" id="KW-0808">Transferase</keyword>
<dbReference type="EC" id="2.5.1.60" evidence="6"/>
<proteinExistence type="inferred from homology"/>
<dbReference type="EMBL" id="CAICTM010000132">
    <property type="protein sequence ID" value="CAB9502307.1"/>
    <property type="molecule type" value="Genomic_DNA"/>
</dbReference>
<reference evidence="7" key="1">
    <citation type="submission" date="2020-06" db="EMBL/GenBank/DDBJ databases">
        <authorList>
            <consortium name="Plant Systems Biology data submission"/>
        </authorList>
    </citation>
    <scope>NUCLEOTIDE SEQUENCE</scope>
    <source>
        <strain evidence="7">D6</strain>
    </source>
</reference>
<dbReference type="GO" id="GO:0005968">
    <property type="term" value="C:Rab-protein geranylgeranyltransferase complex"/>
    <property type="evidence" value="ECO:0007669"/>
    <property type="project" value="TreeGrafter"/>
</dbReference>
<comment type="caution">
    <text evidence="7">The sequence shown here is derived from an EMBL/GenBank/DDBJ whole genome shotgun (WGS) entry which is preliminary data.</text>
</comment>
<name>A0A9N8DFJ2_9STRA</name>
<accession>A0A9N8DFJ2</accession>
<gene>
    <name evidence="7" type="ORF">SEMRO_133_G062920.1</name>
</gene>
<dbReference type="AlphaFoldDB" id="A0A9N8DFJ2"/>
<protein>
    <recommendedName>
        <fullName evidence="6">Geranylgeranyl transferase type-2 subunit alpha</fullName>
        <ecNumber evidence="6">2.5.1.60</ecNumber>
    </recommendedName>
    <alternativeName>
        <fullName evidence="6">Geranylgeranyl transferase type II subunit alpha</fullName>
    </alternativeName>
</protein>
<dbReference type="GO" id="GO:0097354">
    <property type="term" value="P:prenylation"/>
    <property type="evidence" value="ECO:0007669"/>
    <property type="project" value="UniProtKB-UniRule"/>
</dbReference>
<keyword evidence="2 6" id="KW-0637">Prenyltransferase</keyword>
<evidence type="ECO:0000313" key="8">
    <source>
        <dbReference type="Proteomes" id="UP001153069"/>
    </source>
</evidence>
<sequence>MHGRKRTEYKHRFADPQVAAGLAQKAQQWYALSDKALSLRENDDASMTLPLLDKMLRVNPDPLHLWNIRRSQLLLQSDSNWLSTELALTAAGLERNPKAYGAWFHRKWVLQRQSITTQVSTMESLLQQELALTDLFLQRDERNFHCWNFRRFLVGLELQLYGGTTDQDTTTLGDGSWWMTTTTTEQVIGPQITAASKTTTTIDSNNTTKIHSILQREWDFTQGKIVSNFSNFSAFHYRSKLLLLSSFGDGNGWSPKLASTSTQSVQAMAEQEWSLMENIMFTEPDDQTIWWYHRFLLDFVVTQQQQSAADWYVPWLARQAETLQVLVEEDDSERGCKWGLLGWHLVLSRLVASSEENKEERHQQMETVLDRLIEVDPDRTQRYQIMKKQKQQKPQP</sequence>
<evidence type="ECO:0000256" key="2">
    <source>
        <dbReference type="ARBA" id="ARBA00022602"/>
    </source>
</evidence>
<dbReference type="Gene3D" id="1.25.40.120">
    <property type="entry name" value="Protein prenylyltransferase"/>
    <property type="match status" value="1"/>
</dbReference>
<dbReference type="PANTHER" id="PTHR11129">
    <property type="entry name" value="PROTEIN FARNESYLTRANSFERASE ALPHA SUBUNIT/RAB GERANYLGERANYL TRANSFERASE ALPHA SUBUNIT"/>
    <property type="match status" value="1"/>
</dbReference>
<keyword evidence="8" id="KW-1185">Reference proteome</keyword>
<evidence type="ECO:0000313" key="7">
    <source>
        <dbReference type="EMBL" id="CAB9502307.1"/>
    </source>
</evidence>
<dbReference type="PANTHER" id="PTHR11129:SF2">
    <property type="entry name" value="GERANYLGERANYL TRANSFERASE TYPE-2 SUBUNIT ALPHA"/>
    <property type="match status" value="1"/>
</dbReference>
<dbReference type="Proteomes" id="UP001153069">
    <property type="component" value="Unassembled WGS sequence"/>
</dbReference>
<organism evidence="7 8">
    <name type="scientific">Seminavis robusta</name>
    <dbReference type="NCBI Taxonomy" id="568900"/>
    <lineage>
        <taxon>Eukaryota</taxon>
        <taxon>Sar</taxon>
        <taxon>Stramenopiles</taxon>
        <taxon>Ochrophyta</taxon>
        <taxon>Bacillariophyta</taxon>
        <taxon>Bacillariophyceae</taxon>
        <taxon>Bacillariophycidae</taxon>
        <taxon>Naviculales</taxon>
        <taxon>Naviculaceae</taxon>
        <taxon>Seminavis</taxon>
    </lineage>
</organism>
<evidence type="ECO:0000256" key="4">
    <source>
        <dbReference type="ARBA" id="ARBA00022737"/>
    </source>
</evidence>
<comment type="catalytic activity">
    <reaction evidence="5 6">
        <text>geranylgeranyl diphosphate + L-cysteinyl-[protein] = S-geranylgeranyl-L-cysteinyl-[protein] + diphosphate</text>
        <dbReference type="Rhea" id="RHEA:21240"/>
        <dbReference type="Rhea" id="RHEA-COMP:10131"/>
        <dbReference type="Rhea" id="RHEA-COMP:11537"/>
        <dbReference type="ChEBI" id="CHEBI:29950"/>
        <dbReference type="ChEBI" id="CHEBI:33019"/>
        <dbReference type="ChEBI" id="CHEBI:57533"/>
        <dbReference type="ChEBI" id="CHEBI:86021"/>
        <dbReference type="EC" id="2.5.1.60"/>
    </reaction>
</comment>
<dbReference type="OrthoDB" id="1658at2759"/>
<evidence type="ECO:0000256" key="1">
    <source>
        <dbReference type="ARBA" id="ARBA00006734"/>
    </source>
</evidence>
<comment type="similarity">
    <text evidence="1 6">Belongs to the protein prenyltransferase subunit alpha family.</text>
</comment>